<comment type="catalytic activity">
    <reaction evidence="7">
        <text>L-threonyl-[protein] + ATP = O-phospho-L-threonyl-[protein] + ADP + H(+)</text>
        <dbReference type="Rhea" id="RHEA:46608"/>
        <dbReference type="Rhea" id="RHEA-COMP:11060"/>
        <dbReference type="Rhea" id="RHEA-COMP:11605"/>
        <dbReference type="ChEBI" id="CHEBI:15378"/>
        <dbReference type="ChEBI" id="CHEBI:30013"/>
        <dbReference type="ChEBI" id="CHEBI:30616"/>
        <dbReference type="ChEBI" id="CHEBI:61977"/>
        <dbReference type="ChEBI" id="CHEBI:456216"/>
        <dbReference type="EC" id="2.7.11.1"/>
    </reaction>
</comment>
<reference evidence="11" key="1">
    <citation type="submission" date="2019-11" db="EMBL/GenBank/DDBJ databases">
        <title>Leishmania tarentolae CDS.</title>
        <authorList>
            <person name="Goto Y."/>
            <person name="Yamagishi J."/>
        </authorList>
    </citation>
    <scope>NUCLEOTIDE SEQUENCE [LARGE SCALE GENOMIC DNA]</scope>
    <source>
        <strain evidence="11">Parrot Tar II</strain>
    </source>
</reference>
<dbReference type="EC" id="2.7.11.1" evidence="1"/>
<dbReference type="InterPro" id="IPR020635">
    <property type="entry name" value="Tyr_kinase_cat_dom"/>
</dbReference>
<dbReference type="AlphaFoldDB" id="A0A640KCG7"/>
<dbReference type="SMART" id="SM00219">
    <property type="entry name" value="TyrKc"/>
    <property type="match status" value="1"/>
</dbReference>
<protein>
    <recommendedName>
        <fullName evidence="1">non-specific serine/threonine protein kinase</fullName>
        <ecNumber evidence="1">2.7.11.1</ecNumber>
    </recommendedName>
</protein>
<feature type="region of interest" description="Disordered" evidence="9">
    <location>
        <begin position="873"/>
        <end position="917"/>
    </location>
</feature>
<evidence type="ECO:0000256" key="9">
    <source>
        <dbReference type="SAM" id="MobiDB-lite"/>
    </source>
</evidence>
<feature type="domain" description="Protein kinase" evidence="10">
    <location>
        <begin position="321"/>
        <end position="600"/>
    </location>
</feature>
<evidence type="ECO:0000313" key="11">
    <source>
        <dbReference type="EMBL" id="GET87263.1"/>
    </source>
</evidence>
<evidence type="ECO:0000256" key="6">
    <source>
        <dbReference type="ARBA" id="ARBA00022840"/>
    </source>
</evidence>
<dbReference type="PROSITE" id="PS50011">
    <property type="entry name" value="PROTEIN_KINASE_DOM"/>
    <property type="match status" value="1"/>
</dbReference>
<dbReference type="PANTHER" id="PTHR22967">
    <property type="entry name" value="SERINE/THREONINE PROTEIN KINASE"/>
    <property type="match status" value="1"/>
</dbReference>
<feature type="compositionally biased region" description="Basic and acidic residues" evidence="9">
    <location>
        <begin position="907"/>
        <end position="917"/>
    </location>
</feature>
<evidence type="ECO:0000259" key="10">
    <source>
        <dbReference type="PROSITE" id="PS50011"/>
    </source>
</evidence>
<evidence type="ECO:0000256" key="5">
    <source>
        <dbReference type="ARBA" id="ARBA00022777"/>
    </source>
</evidence>
<dbReference type="GO" id="GO:0004674">
    <property type="term" value="F:protein serine/threonine kinase activity"/>
    <property type="evidence" value="ECO:0007669"/>
    <property type="project" value="UniProtKB-KW"/>
</dbReference>
<comment type="caution">
    <text evidence="11">The sequence shown here is derived from an EMBL/GenBank/DDBJ whole genome shotgun (WGS) entry which is preliminary data.</text>
</comment>
<feature type="compositionally biased region" description="Basic and acidic residues" evidence="9">
    <location>
        <begin position="62"/>
        <end position="87"/>
    </location>
</feature>
<dbReference type="GO" id="GO:0005524">
    <property type="term" value="F:ATP binding"/>
    <property type="evidence" value="ECO:0007669"/>
    <property type="project" value="UniProtKB-KW"/>
</dbReference>
<feature type="region of interest" description="Disordered" evidence="9">
    <location>
        <begin position="769"/>
        <end position="795"/>
    </location>
</feature>
<dbReference type="EMBL" id="BLBS01000019">
    <property type="protein sequence ID" value="GET87263.1"/>
    <property type="molecule type" value="Genomic_DNA"/>
</dbReference>
<evidence type="ECO:0000256" key="4">
    <source>
        <dbReference type="ARBA" id="ARBA00022741"/>
    </source>
</evidence>
<feature type="compositionally biased region" description="Basic and acidic residues" evidence="9">
    <location>
        <begin position="645"/>
        <end position="663"/>
    </location>
</feature>
<keyword evidence="12" id="KW-1185">Reference proteome</keyword>
<keyword evidence="3" id="KW-0808">Transferase</keyword>
<keyword evidence="5 11" id="KW-0418">Kinase</keyword>
<dbReference type="Proteomes" id="UP000419144">
    <property type="component" value="Unassembled WGS sequence"/>
</dbReference>
<dbReference type="VEuPathDB" id="TriTrypDB:LtaPh_1507500"/>
<dbReference type="OrthoDB" id="2018507at2759"/>
<feature type="region of interest" description="Disordered" evidence="9">
    <location>
        <begin position="62"/>
        <end position="105"/>
    </location>
</feature>
<sequence length="917" mass="100712">MNIYIRVCVCSKMSACVRENSRVGSPRSLAVSPSPIVSGRSITASLPRCGCGCVTKHNDKEQALTESERKRDSKGVEHRRLTKERGEVTASDGGGTRSTSACWPRASPLSVSSCLRLPITAWLAFFVSKEAVAGPFGAPLYRSLPLSSLHPACRLPPVHPPPPPLSPFAVVALCPARPPRTHTHKAQIYIYIYIYIYLVTHPPAVQHDSHIFSPCNRRHAVPLPPSPPHPTPPSRTHTHTRPSTEPDKGGARSKRDTGATMNFLGGSLRGGGSHRRDKGFSAKNKVQQYHGDGSESIIVMGRPFRVLQKISDVPPPYMVGRQRSSKYGEGGSSYVYLVENSNHLPEFPRHMALKRSFFGVDQVTEAHKEVEIVSRIQDKNIARVFHSEISRNEGRLGVSIAMEYCSNNLYRRIRNSTGTGSGIRLTEAEICHVMFAVTSAVGYLHTQQPPITHRDIRPENILIDNKQAGPTAYKLTNFSNATTEAYQCETREEANMAISDIQMHTSPAFRAPEMVDPWSKKRICEKADMWSIGVLLYYMMYLCLPFSPSSTIGKENWVITFPSQTMSSYTPSLRVIVEHLLNPDPSARWDIFALTNYMRFDEDCSRHLGTFCFTKTEWPEGWEEQDVKVLGRTPPPKASPVTYKEPGHEQLDGCDASRHEGVYSHKNGHQPLDGRGSGSGLAADSDAVKEAMIVLGGDPADDDPDVAAYRNQIIMEQEEAWRRAKASAGLRDPSPTEPHESGAAPPPTAPQNEAKKKDVFDDLFASASPDVFPASQAPPVTSSSVPPAIHQPPEKDVFNTSDLFSNLAPPPNPSYPMMNTYGQAPQQDMTMGGWGSVAPVMSSGGYPVQQTQNQQPAPWGYGVSNANNYAPPPPPPQQFTNFMAPVPGQQQGQLPEASQPPMAPATTKKDPFADLFN</sequence>
<gene>
    <name evidence="11" type="ORF">LtaPh_1507500</name>
</gene>
<keyword evidence="2" id="KW-0723">Serine/threonine-protein kinase</keyword>
<comment type="catalytic activity">
    <reaction evidence="8">
        <text>L-seryl-[protein] + ATP = O-phospho-L-seryl-[protein] + ADP + H(+)</text>
        <dbReference type="Rhea" id="RHEA:17989"/>
        <dbReference type="Rhea" id="RHEA-COMP:9863"/>
        <dbReference type="Rhea" id="RHEA-COMP:11604"/>
        <dbReference type="ChEBI" id="CHEBI:15378"/>
        <dbReference type="ChEBI" id="CHEBI:29999"/>
        <dbReference type="ChEBI" id="CHEBI:30616"/>
        <dbReference type="ChEBI" id="CHEBI:83421"/>
        <dbReference type="ChEBI" id="CHEBI:456216"/>
        <dbReference type="EC" id="2.7.11.1"/>
    </reaction>
</comment>
<dbReference type="GO" id="GO:0004713">
    <property type="term" value="F:protein tyrosine kinase activity"/>
    <property type="evidence" value="ECO:0007669"/>
    <property type="project" value="InterPro"/>
</dbReference>
<dbReference type="PANTHER" id="PTHR22967:SF57">
    <property type="entry name" value="AUXILIN, ISOFORM A-RELATED"/>
    <property type="match status" value="1"/>
</dbReference>
<dbReference type="SUPFAM" id="SSF56112">
    <property type="entry name" value="Protein kinase-like (PK-like)"/>
    <property type="match status" value="1"/>
</dbReference>
<dbReference type="Pfam" id="PF00069">
    <property type="entry name" value="Pkinase"/>
    <property type="match status" value="1"/>
</dbReference>
<keyword evidence="4" id="KW-0547">Nucleotide-binding</keyword>
<dbReference type="InterPro" id="IPR011009">
    <property type="entry name" value="Kinase-like_dom_sf"/>
</dbReference>
<organism evidence="11 12">
    <name type="scientific">Leishmania tarentolae</name>
    <name type="common">Sauroleishmania tarentolae</name>
    <dbReference type="NCBI Taxonomy" id="5689"/>
    <lineage>
        <taxon>Eukaryota</taxon>
        <taxon>Discoba</taxon>
        <taxon>Euglenozoa</taxon>
        <taxon>Kinetoplastea</taxon>
        <taxon>Metakinetoplastina</taxon>
        <taxon>Trypanosomatida</taxon>
        <taxon>Trypanosomatidae</taxon>
        <taxon>Leishmaniinae</taxon>
        <taxon>Leishmania</taxon>
        <taxon>lizard Leishmania</taxon>
    </lineage>
</organism>
<feature type="compositionally biased region" description="Low complexity" evidence="9">
    <location>
        <begin position="773"/>
        <end position="788"/>
    </location>
</feature>
<dbReference type="InterPro" id="IPR008266">
    <property type="entry name" value="Tyr_kinase_AS"/>
</dbReference>
<feature type="region of interest" description="Disordered" evidence="9">
    <location>
        <begin position="216"/>
        <end position="279"/>
    </location>
</feature>
<evidence type="ECO:0000256" key="7">
    <source>
        <dbReference type="ARBA" id="ARBA00047899"/>
    </source>
</evidence>
<evidence type="ECO:0000256" key="8">
    <source>
        <dbReference type="ARBA" id="ARBA00048679"/>
    </source>
</evidence>
<proteinExistence type="predicted"/>
<evidence type="ECO:0000256" key="3">
    <source>
        <dbReference type="ARBA" id="ARBA00022679"/>
    </source>
</evidence>
<evidence type="ECO:0000313" key="12">
    <source>
        <dbReference type="Proteomes" id="UP000419144"/>
    </source>
</evidence>
<name>A0A640KCG7_LEITA</name>
<dbReference type="FunFam" id="1.10.510.10:FF:001563">
    <property type="entry name" value="Protein kinase, putative"/>
    <property type="match status" value="1"/>
</dbReference>
<keyword evidence="6" id="KW-0067">ATP-binding</keyword>
<accession>A0A640KCG7</accession>
<dbReference type="InterPro" id="IPR000719">
    <property type="entry name" value="Prot_kinase_dom"/>
</dbReference>
<feature type="region of interest" description="Disordered" evidence="9">
    <location>
        <begin position="721"/>
        <end position="753"/>
    </location>
</feature>
<feature type="compositionally biased region" description="Pro residues" evidence="9">
    <location>
        <begin position="222"/>
        <end position="233"/>
    </location>
</feature>
<evidence type="ECO:0000256" key="2">
    <source>
        <dbReference type="ARBA" id="ARBA00022527"/>
    </source>
</evidence>
<dbReference type="Gene3D" id="1.10.510.10">
    <property type="entry name" value="Transferase(Phosphotransferase) domain 1"/>
    <property type="match status" value="1"/>
</dbReference>
<dbReference type="PROSITE" id="PS00109">
    <property type="entry name" value="PROTEIN_KINASE_TYR"/>
    <property type="match status" value="1"/>
</dbReference>
<evidence type="ECO:0000256" key="1">
    <source>
        <dbReference type="ARBA" id="ARBA00012513"/>
    </source>
</evidence>
<feature type="region of interest" description="Disordered" evidence="9">
    <location>
        <begin position="630"/>
        <end position="682"/>
    </location>
</feature>
<dbReference type="GO" id="GO:0005737">
    <property type="term" value="C:cytoplasm"/>
    <property type="evidence" value="ECO:0007669"/>
    <property type="project" value="TreeGrafter"/>
</dbReference>
<feature type="compositionally biased region" description="Basic and acidic residues" evidence="9">
    <location>
        <begin position="242"/>
        <end position="257"/>
    </location>
</feature>